<dbReference type="EMBL" id="CP046147">
    <property type="protein sequence ID" value="WFG38892.1"/>
    <property type="molecule type" value="Genomic_DNA"/>
</dbReference>
<dbReference type="SUPFAM" id="SSF54523">
    <property type="entry name" value="Pili subunits"/>
    <property type="match status" value="1"/>
</dbReference>
<evidence type="ECO:0000313" key="4">
    <source>
        <dbReference type="Proteomes" id="UP001219901"/>
    </source>
</evidence>
<reference evidence="3" key="2">
    <citation type="journal article" date="2023" name="Nat. Commun.">
        <title>Cultivation of marine bacteria of the SAR202 clade.</title>
        <authorList>
            <person name="Lim Y."/>
            <person name="Seo J.H."/>
            <person name="Giovannoni S.J."/>
            <person name="Kang I."/>
            <person name="Cho J.C."/>
        </authorList>
    </citation>
    <scope>NUCLEOTIDE SEQUENCE</scope>
    <source>
        <strain evidence="3">JH1073</strain>
    </source>
</reference>
<sequence>MSLPSLSIRTPRASRSIGEHADYERGFVMIEMMLAVAIVGTAMLAVVMAFSSASKTAGFVDSSATGQWLSTSQMELVRAATFVPTPGTYANVTAPAGFVVTNATSAVTGGDANIQIVSVTITEDGETIFEASTMKVNR</sequence>
<gene>
    <name evidence="2" type="ORF">GKO46_04820</name>
    <name evidence="3" type="ORF">GKO48_04440</name>
</gene>
<accession>A0AAJ5ZCL2</accession>
<evidence type="ECO:0000313" key="2">
    <source>
        <dbReference type="EMBL" id="MDG0866394.1"/>
    </source>
</evidence>
<dbReference type="InterPro" id="IPR012902">
    <property type="entry name" value="N_methyl_site"/>
</dbReference>
<dbReference type="EMBL" id="WMBE01000001">
    <property type="protein sequence ID" value="MDG0866394.1"/>
    <property type="molecule type" value="Genomic_DNA"/>
</dbReference>
<keyword evidence="1" id="KW-0472">Membrane</keyword>
<reference evidence="4" key="3">
    <citation type="submission" date="2023-06" db="EMBL/GenBank/DDBJ databases">
        <title>Pangenomics reveal diversification of enzyme families and niche specialization in globally abundant SAR202 bacteria.</title>
        <authorList>
            <person name="Saw J.H.W."/>
        </authorList>
    </citation>
    <scope>NUCLEOTIDE SEQUENCE [LARGE SCALE GENOMIC DNA]</scope>
    <source>
        <strain evidence="4">JH1073</strain>
    </source>
</reference>
<dbReference type="RefSeq" id="WP_342822170.1">
    <property type="nucleotide sequence ID" value="NZ_CP046146.1"/>
</dbReference>
<keyword evidence="1" id="KW-1133">Transmembrane helix</keyword>
<evidence type="ECO:0000313" key="3">
    <source>
        <dbReference type="EMBL" id="WFG38892.1"/>
    </source>
</evidence>
<feature type="transmembrane region" description="Helical" evidence="1">
    <location>
        <begin position="27"/>
        <end position="50"/>
    </location>
</feature>
<keyword evidence="1" id="KW-0812">Transmembrane</keyword>
<dbReference type="AlphaFoldDB" id="A0AAJ5ZCL2"/>
<reference evidence="4 5" key="1">
    <citation type="submission" date="2019-11" db="EMBL/GenBank/DDBJ databases">
        <authorList>
            <person name="Cho J.-C."/>
        </authorList>
    </citation>
    <scope>NUCLEOTIDE SEQUENCE [LARGE SCALE GENOMIC DNA]</scope>
    <source>
        <strain evidence="3 4">JH1073</strain>
        <strain evidence="2 5">JH702</strain>
    </source>
</reference>
<dbReference type="Proteomes" id="UP001321249">
    <property type="component" value="Unassembled WGS sequence"/>
</dbReference>
<organism evidence="3 4">
    <name type="scientific">Candidatus Lucifugimonas marina</name>
    <dbReference type="NCBI Taxonomy" id="3038979"/>
    <lineage>
        <taxon>Bacteria</taxon>
        <taxon>Bacillati</taxon>
        <taxon>Chloroflexota</taxon>
        <taxon>Dehalococcoidia</taxon>
        <taxon>SAR202 cluster</taxon>
        <taxon>Candidatus Lucifugimonadales</taxon>
        <taxon>Candidatus Lucifugimonadaceae</taxon>
        <taxon>Candidatus Lucifugimonas</taxon>
    </lineage>
</organism>
<evidence type="ECO:0000256" key="1">
    <source>
        <dbReference type="SAM" id="Phobius"/>
    </source>
</evidence>
<dbReference type="Proteomes" id="UP001219901">
    <property type="component" value="Chromosome"/>
</dbReference>
<name>A0AAJ5ZCL2_9CHLR</name>
<dbReference type="InterPro" id="IPR045584">
    <property type="entry name" value="Pilin-like"/>
</dbReference>
<proteinExistence type="predicted"/>
<protein>
    <submittedName>
        <fullName evidence="3">Prepilin-type N-terminal cleavage/methylation domain-containing protein</fullName>
    </submittedName>
</protein>
<keyword evidence="4" id="KW-1185">Reference proteome</keyword>
<evidence type="ECO:0000313" key="5">
    <source>
        <dbReference type="Proteomes" id="UP001321249"/>
    </source>
</evidence>
<dbReference type="NCBIfam" id="TIGR02532">
    <property type="entry name" value="IV_pilin_GFxxxE"/>
    <property type="match status" value="1"/>
</dbReference>